<dbReference type="InterPro" id="IPR000397">
    <property type="entry name" value="Heat_shock_Hsp33"/>
</dbReference>
<dbReference type="Gene3D" id="3.55.30.10">
    <property type="entry name" value="Hsp33 domain"/>
    <property type="match status" value="1"/>
</dbReference>
<dbReference type="GO" id="GO:0042026">
    <property type="term" value="P:protein refolding"/>
    <property type="evidence" value="ECO:0007669"/>
    <property type="project" value="TreeGrafter"/>
</dbReference>
<dbReference type="PIRSF" id="PIRSF005261">
    <property type="entry name" value="Heat_shock_Hsp33"/>
    <property type="match status" value="1"/>
</dbReference>
<organism evidence="6 7">
    <name type="scientific">Corticibacter populi</name>
    <dbReference type="NCBI Taxonomy" id="1550736"/>
    <lineage>
        <taxon>Bacteria</taxon>
        <taxon>Pseudomonadati</taxon>
        <taxon>Pseudomonadota</taxon>
        <taxon>Betaproteobacteria</taxon>
        <taxon>Burkholderiales</taxon>
        <taxon>Comamonadaceae</taxon>
        <taxon>Corticibacter</taxon>
    </lineage>
</organism>
<keyword evidence="5" id="KW-0676">Redox-active center</keyword>
<dbReference type="Gene3D" id="1.10.287.480">
    <property type="entry name" value="helix hairpin bin"/>
    <property type="match status" value="1"/>
</dbReference>
<dbReference type="Proteomes" id="UP000278006">
    <property type="component" value="Unassembled WGS sequence"/>
</dbReference>
<evidence type="ECO:0000256" key="4">
    <source>
        <dbReference type="ARBA" id="ARBA00023186"/>
    </source>
</evidence>
<dbReference type="AlphaFoldDB" id="A0A3M6QHS5"/>
<comment type="caution">
    <text evidence="6">The sequence shown here is derived from an EMBL/GenBank/DDBJ whole genome shotgun (WGS) entry which is preliminary data.</text>
</comment>
<evidence type="ECO:0000256" key="1">
    <source>
        <dbReference type="ARBA" id="ARBA00022490"/>
    </source>
</evidence>
<protein>
    <submittedName>
        <fullName evidence="6">Hsp33 family molecular chaperone HslO</fullName>
    </submittedName>
</protein>
<sequence length="330" mass="35955">MSEIQKFLFDGLPVRGAIVRVDHAWQEVLRRRAANTETGPYPPDVTRLLGEMAAAGLLLQSNINFEGALVLQIQGDGPLRLAVAEVQSNLEFRVTANLDPSQREALAEGCDLATLVNQHGQGRCAITLDADDKRPGYRPYQGIVSLCDEQGETLPDLAAILQQYMRQSEQLDTVIVLAADAQVAAGLLIQRIPVKGEANLAGRQLDTEATDALGQNEDFNRIATLAASLRQDELLGLDSEAILHRLFWQEPLMRIGTNAAAPAFACRCNRERVATMLRTLGAEEVEGIVAERGLVEIGCDFCGQQYRFDAVDVGRLFSPLASPPGSEHLQ</sequence>
<dbReference type="EMBL" id="RDQO01000008">
    <property type="protein sequence ID" value="RMX02598.1"/>
    <property type="molecule type" value="Genomic_DNA"/>
</dbReference>
<dbReference type="CDD" id="cd00498">
    <property type="entry name" value="Hsp33"/>
    <property type="match status" value="1"/>
</dbReference>
<dbReference type="OrthoDB" id="9793753at2"/>
<reference evidence="6 7" key="1">
    <citation type="submission" date="2018-10" db="EMBL/GenBank/DDBJ databases">
        <title>Draft genome of Cortibacter populi DSM10536.</title>
        <authorList>
            <person name="Bernier A.-M."/>
            <person name="Bernard K."/>
        </authorList>
    </citation>
    <scope>NUCLEOTIDE SEQUENCE [LARGE SCALE GENOMIC DNA]</scope>
    <source>
        <strain evidence="6 7">DSM 105136</strain>
    </source>
</reference>
<dbReference type="RefSeq" id="WP_122231911.1">
    <property type="nucleotide sequence ID" value="NZ_RDQO01000008.1"/>
</dbReference>
<dbReference type="InterPro" id="IPR016153">
    <property type="entry name" value="Heat_shock_Hsp33_N"/>
</dbReference>
<dbReference type="GO" id="GO:0005737">
    <property type="term" value="C:cytoplasm"/>
    <property type="evidence" value="ECO:0007669"/>
    <property type="project" value="InterPro"/>
</dbReference>
<keyword evidence="2" id="KW-0862">Zinc</keyword>
<dbReference type="GO" id="GO:0044183">
    <property type="term" value="F:protein folding chaperone"/>
    <property type="evidence" value="ECO:0007669"/>
    <property type="project" value="TreeGrafter"/>
</dbReference>
<dbReference type="PANTHER" id="PTHR30111:SF1">
    <property type="entry name" value="33 KDA CHAPERONIN"/>
    <property type="match status" value="1"/>
</dbReference>
<accession>A0A3M6QHS5</accession>
<keyword evidence="7" id="KW-1185">Reference proteome</keyword>
<gene>
    <name evidence="6" type="ORF">D8I35_18300</name>
</gene>
<proteinExistence type="predicted"/>
<keyword evidence="1" id="KW-0963">Cytoplasm</keyword>
<dbReference type="GO" id="GO:0051082">
    <property type="term" value="F:unfolded protein binding"/>
    <property type="evidence" value="ECO:0007669"/>
    <property type="project" value="InterPro"/>
</dbReference>
<dbReference type="Pfam" id="PF01430">
    <property type="entry name" value="HSP33"/>
    <property type="match status" value="1"/>
</dbReference>
<keyword evidence="3" id="KW-1015">Disulfide bond</keyword>
<evidence type="ECO:0000256" key="3">
    <source>
        <dbReference type="ARBA" id="ARBA00023157"/>
    </source>
</evidence>
<dbReference type="SUPFAM" id="SSF118352">
    <property type="entry name" value="HSP33 redox switch-like"/>
    <property type="match status" value="1"/>
</dbReference>
<name>A0A3M6QHS5_9BURK</name>
<evidence type="ECO:0000256" key="2">
    <source>
        <dbReference type="ARBA" id="ARBA00022833"/>
    </source>
</evidence>
<dbReference type="InterPro" id="IPR016154">
    <property type="entry name" value="Heat_shock_Hsp33_C"/>
</dbReference>
<dbReference type="SUPFAM" id="SSF64397">
    <property type="entry name" value="Hsp33 domain"/>
    <property type="match status" value="1"/>
</dbReference>
<dbReference type="PANTHER" id="PTHR30111">
    <property type="entry name" value="33 KDA CHAPERONIN"/>
    <property type="match status" value="1"/>
</dbReference>
<evidence type="ECO:0000313" key="7">
    <source>
        <dbReference type="Proteomes" id="UP000278006"/>
    </source>
</evidence>
<keyword evidence="4" id="KW-0143">Chaperone</keyword>
<dbReference type="InterPro" id="IPR023212">
    <property type="entry name" value="Hsp33_helix_hairpin_bin_dom_sf"/>
</dbReference>
<dbReference type="Gene3D" id="3.90.1280.10">
    <property type="entry name" value="HSP33 redox switch-like"/>
    <property type="match status" value="1"/>
</dbReference>
<evidence type="ECO:0000313" key="6">
    <source>
        <dbReference type="EMBL" id="RMX02598.1"/>
    </source>
</evidence>
<evidence type="ECO:0000256" key="5">
    <source>
        <dbReference type="ARBA" id="ARBA00023284"/>
    </source>
</evidence>